<dbReference type="InterPro" id="IPR022790">
    <property type="entry name" value="GH26_dom"/>
</dbReference>
<evidence type="ECO:0000256" key="2">
    <source>
        <dbReference type="ARBA" id="ARBA00023295"/>
    </source>
</evidence>
<evidence type="ECO:0000313" key="5">
    <source>
        <dbReference type="EMBL" id="MFC3125552.1"/>
    </source>
</evidence>
<dbReference type="Gene3D" id="2.150.10.10">
    <property type="entry name" value="Serralysin-like metalloprotease, C-terminal"/>
    <property type="match status" value="3"/>
</dbReference>
<keyword evidence="1 3" id="KW-0378">Hydrolase</keyword>
<dbReference type="Proteomes" id="UP001595593">
    <property type="component" value="Unassembled WGS sequence"/>
</dbReference>
<feature type="active site" description="Nucleophile" evidence="3">
    <location>
        <position position="219"/>
    </location>
</feature>
<evidence type="ECO:0000259" key="4">
    <source>
        <dbReference type="PROSITE" id="PS51764"/>
    </source>
</evidence>
<dbReference type="Pfam" id="PF02156">
    <property type="entry name" value="Glyco_hydro_26"/>
    <property type="match status" value="1"/>
</dbReference>
<dbReference type="SUPFAM" id="SSF51120">
    <property type="entry name" value="beta-Roll"/>
    <property type="match status" value="2"/>
</dbReference>
<feature type="active site" description="Proton donor" evidence="3">
    <location>
        <position position="109"/>
    </location>
</feature>
<dbReference type="Pfam" id="PF00353">
    <property type="entry name" value="HemolysinCabind"/>
    <property type="match status" value="4"/>
</dbReference>
<reference evidence="6" key="1">
    <citation type="journal article" date="2019" name="Int. J. Syst. Evol. Microbiol.">
        <title>The Global Catalogue of Microorganisms (GCM) 10K type strain sequencing project: providing services to taxonomists for standard genome sequencing and annotation.</title>
        <authorList>
            <consortium name="The Broad Institute Genomics Platform"/>
            <consortium name="The Broad Institute Genome Sequencing Center for Infectious Disease"/>
            <person name="Wu L."/>
            <person name="Ma J."/>
        </authorList>
    </citation>
    <scope>NUCLEOTIDE SEQUENCE [LARGE SCALE GENOMIC DNA]</scope>
    <source>
        <strain evidence="6">KCTC 52094</strain>
    </source>
</reference>
<proteinExistence type="inferred from homology"/>
<sequence>MTALGVYIDNSKSHVYSFEKWLGREVDFVHAVVGFQNWTDYLNSAKWSVNSLWKDLGRDLHWSVPIISKDGNLWNAAKGDYNKYYEQVALTILNGTPGTDKIYIRTGWEANGTWFFWNAIGKEEAFKGAFREFVETFREVSDRFIFEWNVSQTSGGLDPAKIYPGDDVVDIIGMDFYYKPEFHGYDATKGFAYIRDDVYGLQWLENFAKQHGKPTSYSEWGVQGDYSAEFVKLAKAWFDSHDVVLQSYWDSNSDYPGKLSDNSDPTTGAAYKKFFAGPSTVELPDGGGAKPPVVPEPSLPTDNGLVAQPSGAWEFQSWGGKAWIGSSSNDWHQSSGGGDTMRGGKGDDTYVVSAVGDKVIEAAGQGVDTVLTWIGNYTLPEHVENLTLTGAGWSNGTGNGLANIIIGNDSPNLLNGKGGNDILTGGGGNDTFVITKGEGSDIITDFRAGSGLTDVIKLDGLAFKDFAAIKAAARQSGADTVINLGDGQSLTLRGVKVGSLASDDFALVNIKAPIVAAPARPPVAEEPTMLPNGAAPAKWLYGTIKSETLTGGGGHDGFKGNGGGDTLKGGVGDDTYVIYSATDKVIEYAGQGIDTVQTWLSSYTLPDQVENLTITGGSWTTAFGNALANRITGNGAPNVLDGRGGNDVLTGGGGSDTFVITKGLGHDTITDFEGAGRAGGDTLLLKGFGHGANLSHQGDEWSVHAADGSVTRLTIDNVTSLAAHDYVWG</sequence>
<organism evidence="5 6">
    <name type="scientific">Teichococcus globiformis</name>
    <dbReference type="NCBI Taxonomy" id="2307229"/>
    <lineage>
        <taxon>Bacteria</taxon>
        <taxon>Pseudomonadati</taxon>
        <taxon>Pseudomonadota</taxon>
        <taxon>Alphaproteobacteria</taxon>
        <taxon>Acetobacterales</taxon>
        <taxon>Roseomonadaceae</taxon>
        <taxon>Roseomonas</taxon>
    </lineage>
</organism>
<comment type="similarity">
    <text evidence="3">Belongs to the glycosyl hydrolase 26 family.</text>
</comment>
<accession>A0ABV7FYQ7</accession>
<feature type="domain" description="GH26" evidence="4">
    <location>
        <begin position="1"/>
        <end position="284"/>
    </location>
</feature>
<dbReference type="PROSITE" id="PS51764">
    <property type="entry name" value="GH26"/>
    <property type="match status" value="1"/>
</dbReference>
<comment type="caution">
    <text evidence="5">The sequence shown here is derived from an EMBL/GenBank/DDBJ whole genome shotgun (WGS) entry which is preliminary data.</text>
</comment>
<dbReference type="EMBL" id="JBHRTN010000009">
    <property type="protein sequence ID" value="MFC3125552.1"/>
    <property type="molecule type" value="Genomic_DNA"/>
</dbReference>
<dbReference type="PRINTS" id="PR00313">
    <property type="entry name" value="CABNDNGRPT"/>
</dbReference>
<dbReference type="RefSeq" id="WP_379596323.1">
    <property type="nucleotide sequence ID" value="NZ_JBHRTN010000009.1"/>
</dbReference>
<protein>
    <submittedName>
        <fullName evidence="5">Glycosyl hydrolase</fullName>
    </submittedName>
</protein>
<evidence type="ECO:0000256" key="1">
    <source>
        <dbReference type="ARBA" id="ARBA00022801"/>
    </source>
</evidence>
<dbReference type="InterPro" id="IPR017853">
    <property type="entry name" value="GH"/>
</dbReference>
<dbReference type="SUPFAM" id="SSF51445">
    <property type="entry name" value="(Trans)glycosidases"/>
    <property type="match status" value="1"/>
</dbReference>
<evidence type="ECO:0000256" key="3">
    <source>
        <dbReference type="PROSITE-ProRule" id="PRU01100"/>
    </source>
</evidence>
<dbReference type="GO" id="GO:0016787">
    <property type="term" value="F:hydrolase activity"/>
    <property type="evidence" value="ECO:0007669"/>
    <property type="project" value="UniProtKB-KW"/>
</dbReference>
<keyword evidence="2 3" id="KW-0326">Glycosidase</keyword>
<dbReference type="Gene3D" id="3.20.20.80">
    <property type="entry name" value="Glycosidases"/>
    <property type="match status" value="1"/>
</dbReference>
<name>A0ABV7FYQ7_9PROT</name>
<evidence type="ECO:0000313" key="6">
    <source>
        <dbReference type="Proteomes" id="UP001595593"/>
    </source>
</evidence>
<gene>
    <name evidence="5" type="ORF">ACFOD4_10800</name>
</gene>
<dbReference type="InterPro" id="IPR011049">
    <property type="entry name" value="Serralysin-like_metalloprot_C"/>
</dbReference>
<dbReference type="InterPro" id="IPR001343">
    <property type="entry name" value="Hemolysn_Ca-bd"/>
</dbReference>
<keyword evidence="6" id="KW-1185">Reference proteome</keyword>